<keyword evidence="1" id="KW-0175">Coiled coil</keyword>
<dbReference type="EMBL" id="MG250483">
    <property type="protein sequence ID" value="AUE22760.1"/>
    <property type="molecule type" value="Genomic_DNA"/>
</dbReference>
<organism evidence="2 3">
    <name type="scientific">Aeromonas phage Ah1</name>
    <dbReference type="NCBI Taxonomy" id="2053701"/>
    <lineage>
        <taxon>Viruses</taxon>
        <taxon>Duplodnaviria</taxon>
        <taxon>Heunggongvirae</taxon>
        <taxon>Uroviricota</taxon>
        <taxon>Caudoviricetes</taxon>
        <taxon>Pantevenvirales</taxon>
        <taxon>Straboviridae</taxon>
        <taxon>Cinqassovirus</taxon>
        <taxon>Cinqassovirus ah1</taxon>
    </lineage>
</organism>
<gene>
    <name evidence="2" type="ORF">Ah1_00242</name>
</gene>
<dbReference type="InterPro" id="IPR057966">
    <property type="entry name" value="T4_SCAF"/>
</dbReference>
<accession>A0A2H4YF13</accession>
<sequence>MSIKDQLLSEAKNITLGVELDSIFESVELAPEVKAKFSTVFESVVKEHAVKLAESHVEQIAEEADRLVEEKSAEKVEQLSEQVNKYFDHLVENWMEENKIAVDNGIKVQMFESLLGSMKAVFVEHNVVVPEESVDVVAEMEEELREARQELNGALDKVSELKESIVSIKRDQIVAEATKDLTEIQKGKVMSLSEGIPFGETFSDKLTAIVEMVSAVKPQEQPVTQVNENLNFVELETTVEPIVENKETSTAPQIDPAVAGYLNFI</sequence>
<dbReference type="InterPro" id="IPR019825">
    <property type="entry name" value="Lectin_legB_Mn/Ca_BS"/>
</dbReference>
<keyword evidence="3" id="KW-1185">Reference proteome</keyword>
<dbReference type="Proteomes" id="UP000240934">
    <property type="component" value="Segment"/>
</dbReference>
<name>A0A2H4YF13_9CAUD</name>
<evidence type="ECO:0000313" key="3">
    <source>
        <dbReference type="Proteomes" id="UP000240934"/>
    </source>
</evidence>
<proteinExistence type="predicted"/>
<feature type="coiled-coil region" evidence="1">
    <location>
        <begin position="137"/>
        <end position="164"/>
    </location>
</feature>
<dbReference type="PROSITE" id="PS00307">
    <property type="entry name" value="LECTIN_LEGUME_BETA"/>
    <property type="match status" value="1"/>
</dbReference>
<evidence type="ECO:0000313" key="2">
    <source>
        <dbReference type="EMBL" id="AUE22760.1"/>
    </source>
</evidence>
<protein>
    <submittedName>
        <fullName evidence="2">Prohead core scaffold protein</fullName>
    </submittedName>
</protein>
<reference evidence="2 3" key="1">
    <citation type="submission" date="2017-10" db="EMBL/GenBank/DDBJ databases">
        <title>Antibacterial composition for extension of chilled fish shelf life and decreasing of risk of food-borne infections, bacteriophage strains for its preparation.</title>
        <authorList>
            <person name="Zulkarneev E.R."/>
            <person name="Aleshkin A.V."/>
            <person name="Rubalsky O.V."/>
            <person name="Kiseleva I.A."/>
            <person name="Rubalskii E.O."/>
            <person name="Lebedev S.N."/>
        </authorList>
    </citation>
    <scope>NUCLEOTIDE SEQUENCE [LARGE SCALE GENOMIC DNA]</scope>
</reference>
<dbReference type="Pfam" id="PF25623">
    <property type="entry name" value="T4_CASP"/>
    <property type="match status" value="1"/>
</dbReference>
<evidence type="ECO:0000256" key="1">
    <source>
        <dbReference type="SAM" id="Coils"/>
    </source>
</evidence>
<feature type="coiled-coil region" evidence="1">
    <location>
        <begin position="50"/>
        <end position="77"/>
    </location>
</feature>